<evidence type="ECO:0000313" key="4">
    <source>
        <dbReference type="Proteomes" id="UP000006072"/>
    </source>
</evidence>
<proteinExistence type="predicted"/>
<keyword evidence="2" id="KW-0472">Membrane</keyword>
<evidence type="ECO:0000256" key="2">
    <source>
        <dbReference type="SAM" id="Phobius"/>
    </source>
</evidence>
<feature type="transmembrane region" description="Helical" evidence="2">
    <location>
        <begin position="110"/>
        <end position="130"/>
    </location>
</feature>
<feature type="transmembrane region" description="Helical" evidence="2">
    <location>
        <begin position="213"/>
        <end position="234"/>
    </location>
</feature>
<sequence length="703" mass="74186">MTDLLERPIPRVAPPSGGGRHRKVAPAPRRLDTPAVEPFALASAVLGALSLAPVPPWLRAVLLAVFILTGPGLATVLWVRLPPATVIAVVPVTGLAGMAGATAMVNWAGLWLPVPLLLSATAAVAVSALASGRRRGAITITWPVLPAAERWRVTAPYLWIIAALCGWAAALPGMAGATDSPFGLLFTGTGPALVAVAAVLVAVFVIALRDNSLVVAAVAIGAVIVVMRLTVTLITDLPLYPWTYKHLGIVDYLMSHHAFPPSGVDVYREWPAFFTSFAWFSDVTAVDPVVVAHWFAPVTHVVLALMVAGLSATLGLDRPQTLAAVMIAELANWVAQDYFAPQAYAMVLGLGVVVTLLAARTAPAAGWLSLVLFAALVPTHQLTPYWVFGVVVILAAARRLGSAWIVIPYAAVLIGYLIPRSYIVFQHGGLSSLNPLANGAGNVEYAGSAAKMFTSLVCRGLSAGVVLLALIAVVVWWRSGRRVLVPAVLAFSPFGLLLLNSYGGEAIFRVYLYALPGCAVLIAPLLIASIRARAGRYVAVTALAGIAAAGLQGYYGTWQINVQKPSQLALLENLVDGVDVARGPATVWNLHTSGFPSRATAKAVSLAVADSAYDGTIFERWPGFETGFPDTGQFDDVTALAAGSAGETFFVFSDEATTALAYLGHADPGTVERFEDMFATSPVWCLRLQDETTTVYRYQEVCP</sequence>
<feature type="transmembrane region" description="Helical" evidence="2">
    <location>
        <begin position="452"/>
        <end position="476"/>
    </location>
</feature>
<accession>K0UJ41</accession>
<feature type="transmembrane region" description="Helical" evidence="2">
    <location>
        <begin position="510"/>
        <end position="530"/>
    </location>
</feature>
<evidence type="ECO:0000256" key="1">
    <source>
        <dbReference type="SAM" id="MobiDB-lite"/>
    </source>
</evidence>
<feature type="transmembrane region" description="Helical" evidence="2">
    <location>
        <begin position="294"/>
        <end position="317"/>
    </location>
</feature>
<organism evidence="3 4">
    <name type="scientific">Mycolicibacterium vaccae ATCC 25954</name>
    <dbReference type="NCBI Taxonomy" id="1194972"/>
    <lineage>
        <taxon>Bacteria</taxon>
        <taxon>Bacillati</taxon>
        <taxon>Actinomycetota</taxon>
        <taxon>Actinomycetes</taxon>
        <taxon>Mycobacteriales</taxon>
        <taxon>Mycobacteriaceae</taxon>
        <taxon>Mycolicibacterium</taxon>
    </lineage>
</organism>
<dbReference type="RefSeq" id="WP_003932746.1">
    <property type="nucleotide sequence ID" value="NZ_JH814697.1"/>
</dbReference>
<feature type="transmembrane region" description="Helical" evidence="2">
    <location>
        <begin position="86"/>
        <end position="104"/>
    </location>
</feature>
<dbReference type="Proteomes" id="UP000006072">
    <property type="component" value="Unassembled WGS sequence"/>
</dbReference>
<gene>
    <name evidence="3" type="ORF">MVAC_27049</name>
</gene>
<feature type="transmembrane region" description="Helical" evidence="2">
    <location>
        <begin position="182"/>
        <end position="206"/>
    </location>
</feature>
<dbReference type="eggNOG" id="COG1215">
    <property type="taxonomic scope" value="Bacteria"/>
</dbReference>
<keyword evidence="2" id="KW-0812">Transmembrane</keyword>
<feature type="transmembrane region" description="Helical" evidence="2">
    <location>
        <begin position="338"/>
        <end position="359"/>
    </location>
</feature>
<feature type="transmembrane region" description="Helical" evidence="2">
    <location>
        <begin position="403"/>
        <end position="425"/>
    </location>
</feature>
<keyword evidence="2" id="KW-1133">Transmembrane helix</keyword>
<evidence type="ECO:0008006" key="5">
    <source>
        <dbReference type="Google" id="ProtNLM"/>
    </source>
</evidence>
<keyword evidence="4" id="KW-1185">Reference proteome</keyword>
<reference evidence="3 4" key="1">
    <citation type="journal article" date="2012" name="J. Bacteriol.">
        <title>Complete Genome Sequence of Mycobacterium vaccae Type Strain ATCC 25954.</title>
        <authorList>
            <person name="Ho Y.S."/>
            <person name="Adroub S.A."/>
            <person name="Abadi M."/>
            <person name="Al Alwan B."/>
            <person name="Alkhateeb R."/>
            <person name="Gao G."/>
            <person name="Ragab A."/>
            <person name="Ali S."/>
            <person name="van Soolingen D."/>
            <person name="Bitter W."/>
            <person name="Pain A."/>
            <person name="Abdallah A.M."/>
        </authorList>
    </citation>
    <scope>NUCLEOTIDE SEQUENCE [LARGE SCALE GENOMIC DNA]</scope>
    <source>
        <strain evidence="3 4">ATCC 25954</strain>
    </source>
</reference>
<evidence type="ECO:0000313" key="3">
    <source>
        <dbReference type="EMBL" id="EJZ04930.1"/>
    </source>
</evidence>
<name>K0UJ41_MYCVA</name>
<dbReference type="HOGENOM" id="CLU_394731_0_0_11"/>
<dbReference type="PATRIC" id="fig|1194972.3.peg.5380"/>
<protein>
    <recommendedName>
        <fullName evidence="5">Transmembrane protein</fullName>
    </recommendedName>
</protein>
<feature type="region of interest" description="Disordered" evidence="1">
    <location>
        <begin position="1"/>
        <end position="25"/>
    </location>
</feature>
<feature type="transmembrane region" description="Helical" evidence="2">
    <location>
        <begin position="537"/>
        <end position="555"/>
    </location>
</feature>
<comment type="caution">
    <text evidence="3">The sequence shown here is derived from an EMBL/GenBank/DDBJ whole genome shotgun (WGS) entry which is preliminary data.</text>
</comment>
<feature type="transmembrane region" description="Helical" evidence="2">
    <location>
        <begin position="57"/>
        <end position="79"/>
    </location>
</feature>
<dbReference type="EMBL" id="ALQA01000095">
    <property type="protein sequence ID" value="EJZ04930.1"/>
    <property type="molecule type" value="Genomic_DNA"/>
</dbReference>
<feature type="transmembrane region" description="Helical" evidence="2">
    <location>
        <begin position="365"/>
        <end position="396"/>
    </location>
</feature>
<feature type="transmembrane region" description="Helical" evidence="2">
    <location>
        <begin position="483"/>
        <end position="504"/>
    </location>
</feature>
<feature type="transmembrane region" description="Helical" evidence="2">
    <location>
        <begin position="151"/>
        <end position="170"/>
    </location>
</feature>
<dbReference type="AlphaFoldDB" id="K0UJ41"/>